<dbReference type="SUPFAM" id="SSF54593">
    <property type="entry name" value="Glyoxalase/Bleomycin resistance protein/Dihydroxybiphenyl dioxygenase"/>
    <property type="match status" value="1"/>
</dbReference>
<name>A0A1I3DI55_SELRU</name>
<dbReference type="AlphaFoldDB" id="A0A1I3DI55"/>
<feature type="domain" description="VOC" evidence="1">
    <location>
        <begin position="8"/>
        <end position="126"/>
    </location>
</feature>
<evidence type="ECO:0000313" key="2">
    <source>
        <dbReference type="EMBL" id="SFH86323.1"/>
    </source>
</evidence>
<accession>A0A1I3DI55</accession>
<dbReference type="InterPro" id="IPR029068">
    <property type="entry name" value="Glyas_Bleomycin-R_OHBP_Dase"/>
</dbReference>
<dbReference type="RefSeq" id="WP_256211299.1">
    <property type="nucleotide sequence ID" value="NZ_FOQK01000006.1"/>
</dbReference>
<organism evidence="2 3">
    <name type="scientific">Selenomonas ruminantium</name>
    <dbReference type="NCBI Taxonomy" id="971"/>
    <lineage>
        <taxon>Bacteria</taxon>
        <taxon>Bacillati</taxon>
        <taxon>Bacillota</taxon>
        <taxon>Negativicutes</taxon>
        <taxon>Selenomonadales</taxon>
        <taxon>Selenomonadaceae</taxon>
        <taxon>Selenomonas</taxon>
    </lineage>
</organism>
<dbReference type="PROSITE" id="PS51819">
    <property type="entry name" value="VOC"/>
    <property type="match status" value="1"/>
</dbReference>
<dbReference type="Proteomes" id="UP000183639">
    <property type="component" value="Unassembled WGS sequence"/>
</dbReference>
<dbReference type="Pfam" id="PF00903">
    <property type="entry name" value="Glyoxalase"/>
    <property type="match status" value="1"/>
</dbReference>
<dbReference type="EMBL" id="FOQK01000006">
    <property type="protein sequence ID" value="SFH86323.1"/>
    <property type="molecule type" value="Genomic_DNA"/>
</dbReference>
<protein>
    <submittedName>
        <fullName evidence="2">Glyoxalase-like domain-containing protein</fullName>
    </submittedName>
</protein>
<evidence type="ECO:0000313" key="3">
    <source>
        <dbReference type="Proteomes" id="UP000183639"/>
    </source>
</evidence>
<dbReference type="CDD" id="cd06587">
    <property type="entry name" value="VOC"/>
    <property type="match status" value="1"/>
</dbReference>
<reference evidence="2 3" key="1">
    <citation type="submission" date="2016-10" db="EMBL/GenBank/DDBJ databases">
        <authorList>
            <person name="de Groot N.N."/>
        </authorList>
    </citation>
    <scope>NUCLEOTIDE SEQUENCE [LARGE SCALE GENOMIC DNA]</scope>
    <source>
        <strain evidence="2 3">Z108</strain>
    </source>
</reference>
<gene>
    <name evidence="2" type="ORF">SAMN04487861_106111</name>
</gene>
<dbReference type="Gene3D" id="3.10.180.10">
    <property type="entry name" value="2,3-Dihydroxybiphenyl 1,2-Dioxygenase, domain 1"/>
    <property type="match status" value="1"/>
</dbReference>
<sequence length="128" mass="14225">MMTPKASYLEHAAVTVADIEWSLNFFQTVLGMTETRRKEKDGVLQQVWLKGGLQLVAAPEDPAAGRGHHLGIVVQDFKAALQEMLAYEGVRSLEGKPEKWVKLPDGLVLELFQEKPGAIEKVLDIEVK</sequence>
<proteinExistence type="predicted"/>
<dbReference type="InterPro" id="IPR004360">
    <property type="entry name" value="Glyas_Fos-R_dOase_dom"/>
</dbReference>
<dbReference type="InterPro" id="IPR037523">
    <property type="entry name" value="VOC_core"/>
</dbReference>
<evidence type="ECO:0000259" key="1">
    <source>
        <dbReference type="PROSITE" id="PS51819"/>
    </source>
</evidence>